<dbReference type="RefSeq" id="WP_182817310.1">
    <property type="nucleotide sequence ID" value="NZ_AP022227.1"/>
</dbReference>
<proteinExistence type="predicted"/>
<reference evidence="3 4" key="1">
    <citation type="submission" date="2019-12" db="EMBL/GenBank/DDBJ databases">
        <title>complete genome sequences of Pseudomonas putida str. WP8-W18-CRE-01 isolated from wastewater treatment plant effluent.</title>
        <authorList>
            <person name="Sekizuka T."/>
            <person name="Itokawa K."/>
            <person name="Yatsu K."/>
            <person name="Inamine Y."/>
            <person name="Kuroda M."/>
        </authorList>
    </citation>
    <scope>NUCLEOTIDE SEQUENCE [LARGE SCALE GENOMIC DNA]</scope>
    <source>
        <strain evidence="3 4">WP8-W18-CRE-01</strain>
    </source>
</reference>
<name>A0A6S5TPS7_PSEPU</name>
<dbReference type="Pfam" id="PF05860">
    <property type="entry name" value="TPS"/>
    <property type="match status" value="1"/>
</dbReference>
<protein>
    <submittedName>
        <fullName evidence="3">Hemolysin</fullName>
    </submittedName>
</protein>
<dbReference type="Proteomes" id="UP000515680">
    <property type="component" value="Chromosome"/>
</dbReference>
<sequence>MTLTTHPHSVSPDVLRWAIFIALVTCSCAVAADGLQPTTGPGGTPVVNNNHGVPVIDIVAPNARGLSHNQFLDYNVAKPGVVLNNALRPGQSQLVGALNANPQFQGQAASTILNEVVSRNASLIEGPQEIFGRTADYILANPNGITLNGGSFINTTRAGLLVGTPDIQDQQIRFLDTLNASGTLQVLEGGQSNREAALELIAPRIDQHGALEARTDLNLTVGRNRIDAQDGQIIQHLPSAPASIDASLFGAMRAGRIRVVSTAEGAGVRVGPSPLSADNGISVRSSGTLHVSGTADERARLRTEQGELALTAAGDLTLDAVEAKAGRIEFTAGNKLTLDAKTRESLQRDHEQWNNKFLFVTTETYNRERTTTDRQQQGTLLHADEGIALQSGDDMRLVAADLRTRGELRLDSAAKLDVEAGIDSQRIEEQVRHRKHLWRGDSDTDRYKETANASQLEGGRIVMTAGDTLKVQGSRLQSQGDTLFKAGQVSVTTTTLQDTGTQRDYRGDLVSGAFFGSRDGNERQGQTVAGSELKVGGDLDIIADQVTVKGSTLSSQGDSVLFSEKGLLAIEADRNRITTTEHERDSKLFGLFGSDQTRTTRQEQAIVSDLNATSDLRLASAEEMRLIGAKATAGKTLQVQAKGDLLIASAQAQTHSETQQVQRGLKASARQTQDAQDGKADSRQFEASLGYQVTNTQQQADQTMQTPSELKGATVSLDSGAHLKVDGSRAQATAGTLTAQGAKISLGATHDTVRSTTEKTRSEGGLTVSGGIDRLGSATTGQRRQNTTVENDSTAVRSELLAKGDLTLSTAYLASDAARVEAGGTLQVNAGQIDNRAVEDLKERKQDATDWRAGLGASLEYRDLTRPIERLVQGEEAARFQQASVEDALAAPSIGGDLTVEHIKRLENQRRGYAQVSEFTGASVHVKADRIEDQGTQWRATAGTLKIDTGRHQLKAASDSQSDTLQRLDAGGDLRVDTSTGQDINGRGAGKGGSVDKTQTQLTARPGGLFGQQGVQIQLAGPGLYEGTRVDAGNGAFSAQSTGSLTFAAATDSTSKQSLQLTGNAWLKGGNRPGSTGLEGRGYLDREREQRQSGNANVAQIDAKGDVILKSGGDLLLEGTRIGSREAPTGEVRLDSDGLLQIKAARNTQTASGGKIGGGLELAAKTGNSKGGALGGHFTHAKLDEDANQAVDARIDTRAEVHMSSRAREDVALHAQGLHVSATRLDLQTPNGGLLLEASGNQDKRSNLDITGGAGLTLSRGELDSRGLYGRFKLDLDKRDNQTWNANTLRADHINLYTQGDARFEGTSLGAGRIQGSVGGDLLLASRKDRIDTLTVGVDARLSQEKNPQSYTNAAKALAGPAAGKVGNKTSSALSQAEPGLSPTFKLDLSHQQRDTVAHQATFKGTDGIALKIGGDAKLVGARLLSANGSVELDAASVTRQTLSGTDYRRDVSIDASNSPVDLGTAIAELAKDKGAAEGDNPLDLGLVRTSGHNRTEQWASHIEQKRR</sequence>
<evidence type="ECO:0000313" key="3">
    <source>
        <dbReference type="EMBL" id="BBT38722.1"/>
    </source>
</evidence>
<feature type="region of interest" description="Disordered" evidence="1">
    <location>
        <begin position="751"/>
        <end position="792"/>
    </location>
</feature>
<organism evidence="3 4">
    <name type="scientific">Pseudomonas putida</name>
    <name type="common">Arthrobacter siderocapsulatus</name>
    <dbReference type="NCBI Taxonomy" id="303"/>
    <lineage>
        <taxon>Bacteria</taxon>
        <taxon>Pseudomonadati</taxon>
        <taxon>Pseudomonadota</taxon>
        <taxon>Gammaproteobacteria</taxon>
        <taxon>Pseudomonadales</taxon>
        <taxon>Pseudomonadaceae</taxon>
        <taxon>Pseudomonas</taxon>
    </lineage>
</organism>
<dbReference type="Pfam" id="PF13332">
    <property type="entry name" value="Fil_haemagg_2"/>
    <property type="match status" value="4"/>
</dbReference>
<evidence type="ECO:0000313" key="4">
    <source>
        <dbReference type="Proteomes" id="UP000515680"/>
    </source>
</evidence>
<dbReference type="InterPro" id="IPR008638">
    <property type="entry name" value="FhaB/CdiA-like_TPS"/>
</dbReference>
<dbReference type="NCBIfam" id="TIGR01901">
    <property type="entry name" value="adhes_NPXG"/>
    <property type="match status" value="1"/>
</dbReference>
<feature type="region of interest" description="Disordered" evidence="1">
    <location>
        <begin position="1474"/>
        <end position="1508"/>
    </location>
</feature>
<evidence type="ECO:0000259" key="2">
    <source>
        <dbReference type="SMART" id="SM00912"/>
    </source>
</evidence>
<dbReference type="SMART" id="SM00912">
    <property type="entry name" value="Haemagg_act"/>
    <property type="match status" value="1"/>
</dbReference>
<dbReference type="InterPro" id="IPR011050">
    <property type="entry name" value="Pectin_lyase_fold/virulence"/>
</dbReference>
<dbReference type="EMBL" id="AP022227">
    <property type="protein sequence ID" value="BBT38722.1"/>
    <property type="molecule type" value="Genomic_DNA"/>
</dbReference>
<feature type="region of interest" description="Disordered" evidence="1">
    <location>
        <begin position="953"/>
        <end position="999"/>
    </location>
</feature>
<feature type="compositionally biased region" description="Basic and acidic residues" evidence="1">
    <location>
        <begin position="751"/>
        <end position="762"/>
    </location>
</feature>
<dbReference type="GO" id="GO:0003824">
    <property type="term" value="F:catalytic activity"/>
    <property type="evidence" value="ECO:0007669"/>
    <property type="project" value="UniProtKB-ARBA"/>
</dbReference>
<dbReference type="InterPro" id="IPR012334">
    <property type="entry name" value="Pectin_lyas_fold"/>
</dbReference>
<dbReference type="InterPro" id="IPR025157">
    <property type="entry name" value="Hemagglutinin_rpt"/>
</dbReference>
<evidence type="ECO:0000256" key="1">
    <source>
        <dbReference type="SAM" id="MobiDB-lite"/>
    </source>
</evidence>
<accession>A0A6S5TPS7</accession>
<gene>
    <name evidence="3" type="primary">exlA</name>
    <name evidence="3" type="ORF">WP8W18C01_10630</name>
</gene>
<dbReference type="Gene3D" id="2.160.20.10">
    <property type="entry name" value="Single-stranded right-handed beta-helix, Pectin lyase-like"/>
    <property type="match status" value="1"/>
</dbReference>
<feature type="domain" description="Filamentous haemagglutinin FhaB/tRNA nuclease CdiA-like TPS" evidence="2">
    <location>
        <begin position="50"/>
        <end position="170"/>
    </location>
</feature>
<feature type="compositionally biased region" description="Polar residues" evidence="1">
    <location>
        <begin position="777"/>
        <end position="792"/>
    </location>
</feature>
<dbReference type="SUPFAM" id="SSF51126">
    <property type="entry name" value="Pectin lyase-like"/>
    <property type="match status" value="1"/>
</dbReference>